<evidence type="ECO:0000313" key="1">
    <source>
        <dbReference type="EMBL" id="MFD0959855.1"/>
    </source>
</evidence>
<proteinExistence type="predicted"/>
<keyword evidence="2" id="KW-1185">Reference proteome</keyword>
<dbReference type="EMBL" id="JBHTJZ010000011">
    <property type="protein sequence ID" value="MFD0959855.1"/>
    <property type="molecule type" value="Genomic_DNA"/>
</dbReference>
<name>A0ABW3HRF4_9BACL</name>
<accession>A0ABW3HRF4</accession>
<evidence type="ECO:0000313" key="2">
    <source>
        <dbReference type="Proteomes" id="UP001596989"/>
    </source>
</evidence>
<protein>
    <submittedName>
        <fullName evidence="1">Uncharacterized protein</fullName>
    </submittedName>
</protein>
<gene>
    <name evidence="1" type="ORF">ACFQ2I_10675</name>
</gene>
<reference evidence="2" key="1">
    <citation type="journal article" date="2019" name="Int. J. Syst. Evol. Microbiol.">
        <title>The Global Catalogue of Microorganisms (GCM) 10K type strain sequencing project: providing services to taxonomists for standard genome sequencing and annotation.</title>
        <authorList>
            <consortium name="The Broad Institute Genomics Platform"/>
            <consortium name="The Broad Institute Genome Sequencing Center for Infectious Disease"/>
            <person name="Wu L."/>
            <person name="Ma J."/>
        </authorList>
    </citation>
    <scope>NUCLEOTIDE SEQUENCE [LARGE SCALE GENOMIC DNA]</scope>
    <source>
        <strain evidence="2">CCUG 59129</strain>
    </source>
</reference>
<sequence length="616" mass="69288">MKVVIFSEKPFSGHMNIEGALRKEWADLESAVLEEYDAVCLIGSQSLDYPLSLSMEVCSKLWAYAEKGGLVYAEMIEAFDFPTSRLLGWKQDFPATRRTMEKLRASRDLGRLKEGALLEWGGAMQQGFSFESEVLLSFGPYGDTHHSVHEAESARPAINVRKLGEGTVVYAAFSLFSSPSPEQLRPYSSWAMLLEALSDRTGLPCVIGEPSIKLAGDGGSEQALACNMRWFERSGILPVRDGSEGVFENIHSVTAKLSKDRRPDCHAHTALMFHLYGRWSGDATYEERSYRLMDYLFREGYQDMDPDSESYGFFKWYQFPGAHPHQIFTDDNAWACFVLLYLARSTGREEYRRRGILLAQALLDTQRRDGLRPNVLIRSEMKTLGREGVLELEPSLNPHFESITHAAYIQAYLVTEDEMYLDAALTGTRTLLAKEAAYKFMYSRTSGLTRLLLPLGYLIGHDGTGEIEAALNRTMAYLMEHRHASGGIEEADNPDPQRFGKEDAGVYIANGEGIADQLYTNNFLLMNSWEAWKATGNPAYKELYDDVSAFMRSIQISSEDKRYDGGWMRAFDLNKREYFGNNGDTGWGPYCMESGWTNAIASAGLLLGLLDESLFA</sequence>
<organism evidence="1 2">
    <name type="scientific">Paenibacillus chungangensis</name>
    <dbReference type="NCBI Taxonomy" id="696535"/>
    <lineage>
        <taxon>Bacteria</taxon>
        <taxon>Bacillati</taxon>
        <taxon>Bacillota</taxon>
        <taxon>Bacilli</taxon>
        <taxon>Bacillales</taxon>
        <taxon>Paenibacillaceae</taxon>
        <taxon>Paenibacillus</taxon>
    </lineage>
</organism>
<dbReference type="Proteomes" id="UP001596989">
    <property type="component" value="Unassembled WGS sequence"/>
</dbReference>
<comment type="caution">
    <text evidence="1">The sequence shown here is derived from an EMBL/GenBank/DDBJ whole genome shotgun (WGS) entry which is preliminary data.</text>
</comment>
<dbReference type="SUPFAM" id="SSF48208">
    <property type="entry name" value="Six-hairpin glycosidases"/>
    <property type="match status" value="1"/>
</dbReference>
<dbReference type="InterPro" id="IPR008928">
    <property type="entry name" value="6-hairpin_glycosidase_sf"/>
</dbReference>
<dbReference type="RefSeq" id="WP_377564134.1">
    <property type="nucleotide sequence ID" value="NZ_JBHTJZ010000011.1"/>
</dbReference>